<evidence type="ECO:0000256" key="1">
    <source>
        <dbReference type="SAM" id="Phobius"/>
    </source>
</evidence>
<evidence type="ECO:0000313" key="2">
    <source>
        <dbReference type="EMBL" id="NZA25455.1"/>
    </source>
</evidence>
<name>A0A853J9B9_9GAMM</name>
<organism evidence="2 3">
    <name type="scientific">Luteimonas salinisoli</name>
    <dbReference type="NCBI Taxonomy" id="2752307"/>
    <lineage>
        <taxon>Bacteria</taxon>
        <taxon>Pseudomonadati</taxon>
        <taxon>Pseudomonadota</taxon>
        <taxon>Gammaproteobacteria</taxon>
        <taxon>Lysobacterales</taxon>
        <taxon>Lysobacteraceae</taxon>
        <taxon>Luteimonas</taxon>
    </lineage>
</organism>
<proteinExistence type="predicted"/>
<feature type="transmembrane region" description="Helical" evidence="1">
    <location>
        <begin position="40"/>
        <end position="57"/>
    </location>
</feature>
<evidence type="ECO:0008006" key="4">
    <source>
        <dbReference type="Google" id="ProtNLM"/>
    </source>
</evidence>
<keyword evidence="1" id="KW-0812">Transmembrane</keyword>
<keyword evidence="1" id="KW-1133">Transmembrane helix</keyword>
<comment type="caution">
    <text evidence="2">The sequence shown here is derived from an EMBL/GenBank/DDBJ whole genome shotgun (WGS) entry which is preliminary data.</text>
</comment>
<protein>
    <recommendedName>
        <fullName evidence="4">DUF1440 domain-containing protein</fullName>
    </recommendedName>
</protein>
<feature type="transmembrane region" description="Helical" evidence="1">
    <location>
        <begin position="63"/>
        <end position="84"/>
    </location>
</feature>
<sequence>MKAPALSPVSAAAWGGLIAGILDIGAVCAYWWFEAGVPPGAIFQSIASALMGAAAFGGGSPAVLLGVVLHFAVSFAFAGAYAFAGLRVRALVVRPVLYGIAYGLLAHLIMSRIVVPLSRAEFGGGTPTPKEFAASMFIHLFLFGLPIALVASRMRRRP</sequence>
<reference evidence="2 3" key="1">
    <citation type="submission" date="2020-07" db="EMBL/GenBank/DDBJ databases">
        <title>Luteimonas sp. SJ-92.</title>
        <authorList>
            <person name="Huang X.-X."/>
            <person name="Xu L."/>
            <person name="Sun J.-Q."/>
        </authorList>
    </citation>
    <scope>NUCLEOTIDE SEQUENCE [LARGE SCALE GENOMIC DNA]</scope>
    <source>
        <strain evidence="2 3">SJ-92</strain>
    </source>
</reference>
<feature type="transmembrane region" description="Helical" evidence="1">
    <location>
        <begin position="96"/>
        <end position="114"/>
    </location>
</feature>
<evidence type="ECO:0000313" key="3">
    <source>
        <dbReference type="Proteomes" id="UP000578091"/>
    </source>
</evidence>
<dbReference type="EMBL" id="JACCKA010000027">
    <property type="protein sequence ID" value="NZA25455.1"/>
    <property type="molecule type" value="Genomic_DNA"/>
</dbReference>
<accession>A0A853J9B9</accession>
<keyword evidence="3" id="KW-1185">Reference proteome</keyword>
<gene>
    <name evidence="2" type="ORF">H0E84_03590</name>
</gene>
<keyword evidence="1" id="KW-0472">Membrane</keyword>
<dbReference type="AlphaFoldDB" id="A0A853J9B9"/>
<dbReference type="Proteomes" id="UP000578091">
    <property type="component" value="Unassembled WGS sequence"/>
</dbReference>
<feature type="transmembrane region" description="Helical" evidence="1">
    <location>
        <begin position="134"/>
        <end position="152"/>
    </location>
</feature>
<feature type="transmembrane region" description="Helical" evidence="1">
    <location>
        <begin position="12"/>
        <end position="33"/>
    </location>
</feature>
<dbReference type="RefSeq" id="WP_180677256.1">
    <property type="nucleotide sequence ID" value="NZ_JACCKA010000027.1"/>
</dbReference>